<evidence type="ECO:0000313" key="1">
    <source>
        <dbReference type="EMBL" id="GKU97047.1"/>
    </source>
</evidence>
<gene>
    <name evidence="1" type="ORF">SLEP1_g10229</name>
</gene>
<evidence type="ECO:0000313" key="2">
    <source>
        <dbReference type="Proteomes" id="UP001054252"/>
    </source>
</evidence>
<dbReference type="Proteomes" id="UP001054252">
    <property type="component" value="Unassembled WGS sequence"/>
</dbReference>
<comment type="caution">
    <text evidence="1">The sequence shown here is derived from an EMBL/GenBank/DDBJ whole genome shotgun (WGS) entry which is preliminary data.</text>
</comment>
<organism evidence="1 2">
    <name type="scientific">Rubroshorea leprosula</name>
    <dbReference type="NCBI Taxonomy" id="152421"/>
    <lineage>
        <taxon>Eukaryota</taxon>
        <taxon>Viridiplantae</taxon>
        <taxon>Streptophyta</taxon>
        <taxon>Embryophyta</taxon>
        <taxon>Tracheophyta</taxon>
        <taxon>Spermatophyta</taxon>
        <taxon>Magnoliopsida</taxon>
        <taxon>eudicotyledons</taxon>
        <taxon>Gunneridae</taxon>
        <taxon>Pentapetalae</taxon>
        <taxon>rosids</taxon>
        <taxon>malvids</taxon>
        <taxon>Malvales</taxon>
        <taxon>Dipterocarpaceae</taxon>
        <taxon>Rubroshorea</taxon>
    </lineage>
</organism>
<dbReference type="AlphaFoldDB" id="A0AAV5IDB1"/>
<reference evidence="1 2" key="1">
    <citation type="journal article" date="2021" name="Commun. Biol.">
        <title>The genome of Shorea leprosula (Dipterocarpaceae) highlights the ecological relevance of drought in aseasonal tropical rainforests.</title>
        <authorList>
            <person name="Ng K.K.S."/>
            <person name="Kobayashi M.J."/>
            <person name="Fawcett J.A."/>
            <person name="Hatakeyama M."/>
            <person name="Paape T."/>
            <person name="Ng C.H."/>
            <person name="Ang C.C."/>
            <person name="Tnah L.H."/>
            <person name="Lee C.T."/>
            <person name="Nishiyama T."/>
            <person name="Sese J."/>
            <person name="O'Brien M.J."/>
            <person name="Copetti D."/>
            <person name="Mohd Noor M.I."/>
            <person name="Ong R.C."/>
            <person name="Putra M."/>
            <person name="Sireger I.Z."/>
            <person name="Indrioko S."/>
            <person name="Kosugi Y."/>
            <person name="Izuno A."/>
            <person name="Isagi Y."/>
            <person name="Lee S.L."/>
            <person name="Shimizu K.K."/>
        </authorList>
    </citation>
    <scope>NUCLEOTIDE SEQUENCE [LARGE SCALE GENOMIC DNA]</scope>
    <source>
        <strain evidence="1">214</strain>
    </source>
</reference>
<sequence>MASTNELAEDEEEAAQSYEASFFPPLNLHWDVSFCVKVEELVADRVPGNSGCCLGFVAGGGGSMRRNSLQLEGEAGEI</sequence>
<name>A0AAV5IDB1_9ROSI</name>
<protein>
    <submittedName>
        <fullName evidence="1">Uncharacterized protein</fullName>
    </submittedName>
</protein>
<dbReference type="EMBL" id="BPVZ01000011">
    <property type="protein sequence ID" value="GKU97047.1"/>
    <property type="molecule type" value="Genomic_DNA"/>
</dbReference>
<proteinExistence type="predicted"/>
<keyword evidence="2" id="KW-1185">Reference proteome</keyword>
<accession>A0AAV5IDB1</accession>